<dbReference type="InterPro" id="IPR036249">
    <property type="entry name" value="Thioredoxin-like_sf"/>
</dbReference>
<feature type="binding site" evidence="3">
    <location>
        <position position="165"/>
    </location>
    <ligand>
        <name>Cu cation</name>
        <dbReference type="ChEBI" id="CHEBI:23378"/>
    </ligand>
</feature>
<evidence type="ECO:0000259" key="5">
    <source>
        <dbReference type="PROSITE" id="PS51352"/>
    </source>
</evidence>
<feature type="binding site" evidence="3">
    <location>
        <position position="74"/>
    </location>
    <ligand>
        <name>Cu cation</name>
        <dbReference type="ChEBI" id="CHEBI:23378"/>
    </ligand>
</feature>
<comment type="caution">
    <text evidence="6">The sequence shown here is derived from an EMBL/GenBank/DDBJ whole genome shotgun (WGS) entry which is preliminary data.</text>
</comment>
<dbReference type="SUPFAM" id="SSF52833">
    <property type="entry name" value="Thioredoxin-like"/>
    <property type="match status" value="1"/>
</dbReference>
<gene>
    <name evidence="6" type="ORF">EOE65_09000</name>
</gene>
<dbReference type="Pfam" id="PF02630">
    <property type="entry name" value="SCO1-SenC"/>
    <property type="match status" value="1"/>
</dbReference>
<dbReference type="PROSITE" id="PS51352">
    <property type="entry name" value="THIOREDOXIN_2"/>
    <property type="match status" value="1"/>
</dbReference>
<dbReference type="CDD" id="cd02968">
    <property type="entry name" value="SCO"/>
    <property type="match status" value="1"/>
</dbReference>
<feature type="binding site" evidence="3">
    <location>
        <position position="78"/>
    </location>
    <ligand>
        <name>Cu cation</name>
        <dbReference type="ChEBI" id="CHEBI:23378"/>
    </ligand>
</feature>
<dbReference type="EMBL" id="SACQ01000003">
    <property type="protein sequence ID" value="RVU31127.1"/>
    <property type="molecule type" value="Genomic_DNA"/>
</dbReference>
<dbReference type="InterPro" id="IPR013766">
    <property type="entry name" value="Thioredoxin_domain"/>
</dbReference>
<dbReference type="RefSeq" id="WP_127693972.1">
    <property type="nucleotide sequence ID" value="NZ_SACQ01000003.1"/>
</dbReference>
<feature type="disulfide bond" description="Redox-active" evidence="4">
    <location>
        <begin position="74"/>
        <end position="78"/>
    </location>
</feature>
<evidence type="ECO:0000256" key="2">
    <source>
        <dbReference type="ARBA" id="ARBA00023008"/>
    </source>
</evidence>
<evidence type="ECO:0000256" key="3">
    <source>
        <dbReference type="PIRSR" id="PIRSR603782-1"/>
    </source>
</evidence>
<evidence type="ECO:0000256" key="1">
    <source>
        <dbReference type="ARBA" id="ARBA00010996"/>
    </source>
</evidence>
<dbReference type="AlphaFoldDB" id="A0A437Q9L0"/>
<dbReference type="GO" id="GO:0046872">
    <property type="term" value="F:metal ion binding"/>
    <property type="evidence" value="ECO:0007669"/>
    <property type="project" value="UniProtKB-KW"/>
</dbReference>
<protein>
    <submittedName>
        <fullName evidence="6">SCO family protein</fullName>
    </submittedName>
</protein>
<dbReference type="PANTHER" id="PTHR12151">
    <property type="entry name" value="ELECTRON TRANSPORT PROTIN SCO1/SENC FAMILY MEMBER"/>
    <property type="match status" value="1"/>
</dbReference>
<dbReference type="Gene3D" id="3.40.30.10">
    <property type="entry name" value="Glutaredoxin"/>
    <property type="match status" value="1"/>
</dbReference>
<evidence type="ECO:0000313" key="7">
    <source>
        <dbReference type="Proteomes" id="UP000282818"/>
    </source>
</evidence>
<keyword evidence="4" id="KW-1015">Disulfide bond</keyword>
<comment type="similarity">
    <text evidence="1">Belongs to the SCO1/2 family.</text>
</comment>
<keyword evidence="7" id="KW-1185">Reference proteome</keyword>
<reference evidence="6 7" key="1">
    <citation type="submission" date="2019-01" db="EMBL/GenBank/DDBJ databases">
        <authorList>
            <person name="Chen W.-M."/>
        </authorList>
    </citation>
    <scope>NUCLEOTIDE SEQUENCE [LARGE SCALE GENOMIC DNA]</scope>
    <source>
        <strain evidence="6 7">HPM-16</strain>
    </source>
</reference>
<sequence>MSKQTLSTLRTILVLTFFLLLGLAIAFAYRPAATEESRYGSLGGDFTLQSATGEVSLADFKGKVVALYIGYASCPDVCPTALAVTTQAFNELSETEQQSVAGVFVSVDPDRDTPERLATYVQFFSPLFTGLTGSREAIDQVVKQYGAFYRMVEMKDSAMGYAVDHSSRIYLIDQQGNLVKTLLHNTSPAQVLTEIRALLGSNK</sequence>
<evidence type="ECO:0000256" key="4">
    <source>
        <dbReference type="PIRSR" id="PIRSR603782-2"/>
    </source>
</evidence>
<feature type="domain" description="Thioredoxin" evidence="5">
    <location>
        <begin position="37"/>
        <end position="200"/>
    </location>
</feature>
<dbReference type="InterPro" id="IPR003782">
    <property type="entry name" value="SCO1/SenC"/>
</dbReference>
<dbReference type="FunFam" id="3.40.30.10:FF:000013">
    <property type="entry name" value="Blast:Protein SCO1 homolog, mitochondrial"/>
    <property type="match status" value="1"/>
</dbReference>
<organism evidence="6 7">
    <name type="scientific">Neptunomonas marina</name>
    <dbReference type="NCBI Taxonomy" id="1815562"/>
    <lineage>
        <taxon>Bacteria</taxon>
        <taxon>Pseudomonadati</taxon>
        <taxon>Pseudomonadota</taxon>
        <taxon>Gammaproteobacteria</taxon>
        <taxon>Oceanospirillales</taxon>
        <taxon>Oceanospirillaceae</taxon>
        <taxon>Neptunomonas</taxon>
    </lineage>
</organism>
<keyword evidence="2 3" id="KW-0186">Copper</keyword>
<keyword evidence="3" id="KW-0479">Metal-binding</keyword>
<proteinExistence type="inferred from homology"/>
<dbReference type="Proteomes" id="UP000282818">
    <property type="component" value="Unassembled WGS sequence"/>
</dbReference>
<name>A0A437Q9L0_9GAMM</name>
<evidence type="ECO:0000313" key="6">
    <source>
        <dbReference type="EMBL" id="RVU31127.1"/>
    </source>
</evidence>
<dbReference type="PANTHER" id="PTHR12151:SF25">
    <property type="entry name" value="LINALOOL DEHYDRATASE_ISOMERASE DOMAIN-CONTAINING PROTEIN"/>
    <property type="match status" value="1"/>
</dbReference>
<accession>A0A437Q9L0</accession>